<dbReference type="Pfam" id="PF14534">
    <property type="entry name" value="DUF4440"/>
    <property type="match status" value="1"/>
</dbReference>
<protein>
    <submittedName>
        <fullName evidence="3">Nuclear transport factor 2 family protein</fullName>
    </submittedName>
</protein>
<evidence type="ECO:0000259" key="2">
    <source>
        <dbReference type="Pfam" id="PF14534"/>
    </source>
</evidence>
<comment type="caution">
    <text evidence="3">The sequence shown here is derived from an EMBL/GenBank/DDBJ whole genome shotgun (WGS) entry which is preliminary data.</text>
</comment>
<feature type="domain" description="DUF4440" evidence="2">
    <location>
        <begin position="27"/>
        <end position="138"/>
    </location>
</feature>
<dbReference type="Proteomes" id="UP000753802">
    <property type="component" value="Unassembled WGS sequence"/>
</dbReference>
<dbReference type="Gene3D" id="3.10.450.50">
    <property type="match status" value="1"/>
</dbReference>
<feature type="signal peptide" evidence="1">
    <location>
        <begin position="1"/>
        <end position="19"/>
    </location>
</feature>
<evidence type="ECO:0000313" key="4">
    <source>
        <dbReference type="Proteomes" id="UP000753802"/>
    </source>
</evidence>
<accession>A0ABW9ZWV5</accession>
<keyword evidence="1" id="KW-0732">Signal</keyword>
<reference evidence="3 4" key="1">
    <citation type="submission" date="2020-01" db="EMBL/GenBank/DDBJ databases">
        <title>Genome analysis.</title>
        <authorList>
            <person name="Wu S."/>
            <person name="Wang G."/>
        </authorList>
    </citation>
    <scope>NUCLEOTIDE SEQUENCE [LARGE SCALE GENOMIC DNA]</scope>
    <source>
        <strain evidence="3 4">SYL130</strain>
    </source>
</reference>
<dbReference type="SUPFAM" id="SSF54427">
    <property type="entry name" value="NTF2-like"/>
    <property type="match status" value="1"/>
</dbReference>
<dbReference type="InterPro" id="IPR027843">
    <property type="entry name" value="DUF4440"/>
</dbReference>
<gene>
    <name evidence="3" type="ORF">GWC95_05370</name>
</gene>
<feature type="chain" id="PRO_5045538887" evidence="1">
    <location>
        <begin position="20"/>
        <end position="147"/>
    </location>
</feature>
<name>A0ABW9ZWV5_9BACT</name>
<organism evidence="3 4">
    <name type="scientific">Sediminibacterium roseum</name>
    <dbReference type="NCBI Taxonomy" id="1978412"/>
    <lineage>
        <taxon>Bacteria</taxon>
        <taxon>Pseudomonadati</taxon>
        <taxon>Bacteroidota</taxon>
        <taxon>Chitinophagia</taxon>
        <taxon>Chitinophagales</taxon>
        <taxon>Chitinophagaceae</taxon>
        <taxon>Sediminibacterium</taxon>
    </lineage>
</organism>
<sequence length="147" mass="16768">MKKIIILVSGLLFNLVVFAQIKDVDAVKAILKQYSDAVTKLDITGTEKLFTPDSKIFESGGSEGSYAHYMEHHLLPELKQFVSFKFNDYKVEVQLDGNYAFAVETYNYVIVTDKNKDEVKRKGIATSVLKKSNNEWKIMILHNSSRK</sequence>
<keyword evidence="4" id="KW-1185">Reference proteome</keyword>
<dbReference type="EMBL" id="JAACJS010000006">
    <property type="protein sequence ID" value="NCI49341.1"/>
    <property type="molecule type" value="Genomic_DNA"/>
</dbReference>
<proteinExistence type="predicted"/>
<evidence type="ECO:0000313" key="3">
    <source>
        <dbReference type="EMBL" id="NCI49341.1"/>
    </source>
</evidence>
<evidence type="ECO:0000256" key="1">
    <source>
        <dbReference type="SAM" id="SignalP"/>
    </source>
</evidence>
<dbReference type="RefSeq" id="WP_161817669.1">
    <property type="nucleotide sequence ID" value="NZ_JAACJS010000006.1"/>
</dbReference>
<dbReference type="InterPro" id="IPR032710">
    <property type="entry name" value="NTF2-like_dom_sf"/>
</dbReference>